<evidence type="ECO:0000256" key="1">
    <source>
        <dbReference type="SAM" id="MobiDB-lite"/>
    </source>
</evidence>
<feature type="region of interest" description="Disordered" evidence="1">
    <location>
        <begin position="1"/>
        <end position="23"/>
    </location>
</feature>
<dbReference type="Proteomes" id="UP000290560">
    <property type="component" value="Unassembled WGS sequence"/>
</dbReference>
<name>A0A445MC00_ENSVE</name>
<dbReference type="EMBL" id="KV875578">
    <property type="protein sequence ID" value="RZR71744.1"/>
    <property type="molecule type" value="Genomic_DNA"/>
</dbReference>
<proteinExistence type="predicted"/>
<protein>
    <submittedName>
        <fullName evidence="2">Uncharacterized protein</fullName>
    </submittedName>
</protein>
<reference evidence="2" key="1">
    <citation type="journal article" date="2018" name="Data Brief">
        <title>Genome sequence data from 17 accessions of Ensete ventricosum, a staple food crop for millions in Ethiopia.</title>
        <authorList>
            <person name="Yemataw Z."/>
            <person name="Muzemil S."/>
            <person name="Ambachew D."/>
            <person name="Tripathi L."/>
            <person name="Tesfaye K."/>
            <person name="Chala A."/>
            <person name="Farbos A."/>
            <person name="O'Neill P."/>
            <person name="Moore K."/>
            <person name="Grant M."/>
            <person name="Studholme D.J."/>
        </authorList>
    </citation>
    <scope>NUCLEOTIDE SEQUENCE [LARGE SCALE GENOMIC DNA]</scope>
    <source>
        <tissue evidence="2">Leaf</tissue>
    </source>
</reference>
<evidence type="ECO:0000313" key="2">
    <source>
        <dbReference type="EMBL" id="RZR71744.1"/>
    </source>
</evidence>
<gene>
    <name evidence="2" type="ORF">BHM03_00007055</name>
</gene>
<accession>A0A445MC00</accession>
<sequence>MWALRDSSLAPEGRANSSRCRSVGRELGQSSHAGVDFWSLVELQLSGVCCDVLGGVAYPWSGDLPRRPPRMKLPSFAREPGDAAWT</sequence>
<dbReference type="AlphaFoldDB" id="A0A445MC00"/>
<organism evidence="2">
    <name type="scientific">Ensete ventricosum</name>
    <name type="common">Abyssinian banana</name>
    <name type="synonym">Musa ensete</name>
    <dbReference type="NCBI Taxonomy" id="4639"/>
    <lineage>
        <taxon>Eukaryota</taxon>
        <taxon>Viridiplantae</taxon>
        <taxon>Streptophyta</taxon>
        <taxon>Embryophyta</taxon>
        <taxon>Tracheophyta</taxon>
        <taxon>Spermatophyta</taxon>
        <taxon>Magnoliopsida</taxon>
        <taxon>Liliopsida</taxon>
        <taxon>Zingiberales</taxon>
        <taxon>Musaceae</taxon>
        <taxon>Ensete</taxon>
    </lineage>
</organism>